<reference evidence="3 4" key="1">
    <citation type="submission" date="2023-07" db="EMBL/GenBank/DDBJ databases">
        <title>Sequencing the genomes of 1000 actinobacteria strains.</title>
        <authorList>
            <person name="Klenk H.-P."/>
        </authorList>
    </citation>
    <scope>NUCLEOTIDE SEQUENCE [LARGE SCALE GENOMIC DNA]</scope>
    <source>
        <strain evidence="3 4">DSM 14785</strain>
    </source>
</reference>
<sequence>MHAVIHGVHGSPGRTGWKAFYTRRHLQSPTEAVEWATLPPDAVSGEHRHTRTEEIYLVLDGEGEFFFNGRPHAVRRGSLALTPPGNTHGLRNTGDHDLSWWVVETLAPATQAALAAPAPPGPVTPRSRPVPVHLTDLTVTPHVDTTTVFDGPLVAVDRHVLLAGEELVTGADSSEIAGFVNAGSAVLDLPGATSSVTAPAAFLVPAGTRGRLTAAEECELFTVELRVGPA</sequence>
<dbReference type="EMBL" id="JAUSVM010000001">
    <property type="protein sequence ID" value="MDQ0424071.1"/>
    <property type="molecule type" value="Genomic_DNA"/>
</dbReference>
<dbReference type="InterPro" id="IPR051610">
    <property type="entry name" value="GPI/OXD"/>
</dbReference>
<dbReference type="InterPro" id="IPR013096">
    <property type="entry name" value="Cupin_2"/>
</dbReference>
<dbReference type="Gene3D" id="2.60.120.10">
    <property type="entry name" value="Jelly Rolls"/>
    <property type="match status" value="1"/>
</dbReference>
<accession>A0ABU0GH52</accession>
<dbReference type="Pfam" id="PF07883">
    <property type="entry name" value="Cupin_2"/>
    <property type="match status" value="1"/>
</dbReference>
<dbReference type="RefSeq" id="WP_169798606.1">
    <property type="nucleotide sequence ID" value="NZ_JAUSVM010000001.1"/>
</dbReference>
<dbReference type="Proteomes" id="UP001240250">
    <property type="component" value="Unassembled WGS sequence"/>
</dbReference>
<evidence type="ECO:0000313" key="4">
    <source>
        <dbReference type="Proteomes" id="UP001240250"/>
    </source>
</evidence>
<dbReference type="InterPro" id="IPR014710">
    <property type="entry name" value="RmlC-like_jellyroll"/>
</dbReference>
<keyword evidence="4" id="KW-1185">Reference proteome</keyword>
<evidence type="ECO:0000313" key="3">
    <source>
        <dbReference type="EMBL" id="MDQ0424071.1"/>
    </source>
</evidence>
<name>A0ABU0GH52_9CELL</name>
<comment type="caution">
    <text evidence="3">The sequence shown here is derived from an EMBL/GenBank/DDBJ whole genome shotgun (WGS) entry which is preliminary data.</text>
</comment>
<dbReference type="InterPro" id="IPR011051">
    <property type="entry name" value="RmlC_Cupin_sf"/>
</dbReference>
<feature type="domain" description="Cupin type-2" evidence="2">
    <location>
        <begin position="36"/>
        <end position="103"/>
    </location>
</feature>
<proteinExistence type="predicted"/>
<evidence type="ECO:0000259" key="2">
    <source>
        <dbReference type="Pfam" id="PF07883"/>
    </source>
</evidence>
<keyword evidence="1" id="KW-0479">Metal-binding</keyword>
<gene>
    <name evidence="3" type="ORF">JO380_000452</name>
</gene>
<protein>
    <submittedName>
        <fullName evidence="3">Mannose-6-phosphate isomerase-like protein (Cupin superfamily)</fullName>
    </submittedName>
</protein>
<organism evidence="3 4">
    <name type="scientific">Cellulomonas iranensis</name>
    <dbReference type="NCBI Taxonomy" id="76862"/>
    <lineage>
        <taxon>Bacteria</taxon>
        <taxon>Bacillati</taxon>
        <taxon>Actinomycetota</taxon>
        <taxon>Actinomycetes</taxon>
        <taxon>Micrococcales</taxon>
        <taxon>Cellulomonadaceae</taxon>
        <taxon>Cellulomonas</taxon>
    </lineage>
</organism>
<evidence type="ECO:0000256" key="1">
    <source>
        <dbReference type="ARBA" id="ARBA00022723"/>
    </source>
</evidence>
<dbReference type="SUPFAM" id="SSF51182">
    <property type="entry name" value="RmlC-like cupins"/>
    <property type="match status" value="1"/>
</dbReference>
<dbReference type="PANTHER" id="PTHR35848:SF6">
    <property type="entry name" value="CUPIN TYPE-2 DOMAIN-CONTAINING PROTEIN"/>
    <property type="match status" value="1"/>
</dbReference>
<dbReference type="PANTHER" id="PTHR35848">
    <property type="entry name" value="OXALATE-BINDING PROTEIN"/>
    <property type="match status" value="1"/>
</dbReference>